<dbReference type="SUPFAM" id="SSF56925">
    <property type="entry name" value="OMPA-like"/>
    <property type="match status" value="1"/>
</dbReference>
<evidence type="ECO:0000313" key="1">
    <source>
        <dbReference type="EMBL" id="VAX15465.1"/>
    </source>
</evidence>
<protein>
    <recommendedName>
        <fullName evidence="2">Outer membrane protein beta-barrel domain-containing protein</fullName>
    </recommendedName>
</protein>
<name>A0A3B1C9W7_9ZZZZ</name>
<accession>A0A3B1C9W7</accession>
<organism evidence="1">
    <name type="scientific">hydrothermal vent metagenome</name>
    <dbReference type="NCBI Taxonomy" id="652676"/>
    <lineage>
        <taxon>unclassified sequences</taxon>
        <taxon>metagenomes</taxon>
        <taxon>ecological metagenomes</taxon>
    </lineage>
</organism>
<evidence type="ECO:0008006" key="2">
    <source>
        <dbReference type="Google" id="ProtNLM"/>
    </source>
</evidence>
<proteinExistence type="predicted"/>
<dbReference type="InterPro" id="IPR011250">
    <property type="entry name" value="OMP/PagP_B-barrel"/>
</dbReference>
<sequence length="187" mass="21059">MKYFIIFILISFSIDSAQQSDTTKTKASYPPSKYESQKPSKIYYGGGVGFSFWGDYFRISVEPMVGYKFTPKLSGGIKVAYEYINDSGSSLSSIWHNFGGSLLLRYRVIPQLYAHAEYAFMSYQHSVGNLSGDRYWVPFLLLGGGYSQQISRNTWAYAQVLFDVINDENSPYSSSDPFVSFGISVGF</sequence>
<gene>
    <name evidence="1" type="ORF">MNBD_IGNAVI01-435</name>
</gene>
<dbReference type="EMBL" id="UOGD01000022">
    <property type="protein sequence ID" value="VAX15465.1"/>
    <property type="molecule type" value="Genomic_DNA"/>
</dbReference>
<reference evidence="1" key="1">
    <citation type="submission" date="2018-06" db="EMBL/GenBank/DDBJ databases">
        <authorList>
            <person name="Zhirakovskaya E."/>
        </authorList>
    </citation>
    <scope>NUCLEOTIDE SEQUENCE</scope>
</reference>
<dbReference type="AlphaFoldDB" id="A0A3B1C9W7"/>